<feature type="chain" id="PRO_5045917098" description="Secreted protein" evidence="1">
    <location>
        <begin position="26"/>
        <end position="161"/>
    </location>
</feature>
<keyword evidence="3" id="KW-1185">Reference proteome</keyword>
<evidence type="ECO:0000313" key="2">
    <source>
        <dbReference type="EMBL" id="KWT92678.1"/>
    </source>
</evidence>
<name>A0ABR5SJN5_9BACT</name>
<dbReference type="EMBL" id="LNQR01000021">
    <property type="protein sequence ID" value="KWT92678.1"/>
    <property type="molecule type" value="Genomic_DNA"/>
</dbReference>
<feature type="signal peptide" evidence="1">
    <location>
        <begin position="1"/>
        <end position="25"/>
    </location>
</feature>
<protein>
    <recommendedName>
        <fullName evidence="4">Secreted protein</fullName>
    </recommendedName>
</protein>
<accession>A0ABR5SJN5</accession>
<dbReference type="RefSeq" id="WP_085051040.1">
    <property type="nucleotide sequence ID" value="NZ_LNQR01000021.1"/>
</dbReference>
<dbReference type="Proteomes" id="UP000060487">
    <property type="component" value="Unassembled WGS sequence"/>
</dbReference>
<reference evidence="2 3" key="1">
    <citation type="submission" date="2015-11" db="EMBL/GenBank/DDBJ databases">
        <authorList>
            <person name="Lin W."/>
        </authorList>
    </citation>
    <scope>NUCLEOTIDE SEQUENCE [LARGE SCALE GENOMIC DNA]</scope>
    <source>
        <strain evidence="2 3">HCH-1</strain>
    </source>
</reference>
<keyword evidence="1" id="KW-0732">Signal</keyword>
<proteinExistence type="predicted"/>
<organism evidence="2 3">
    <name type="scientific">Candidatus Magnetominusculus xianensis</name>
    <dbReference type="NCBI Taxonomy" id="1748249"/>
    <lineage>
        <taxon>Bacteria</taxon>
        <taxon>Pseudomonadati</taxon>
        <taxon>Nitrospirota</taxon>
        <taxon>Nitrospiria</taxon>
        <taxon>Nitrospirales</taxon>
        <taxon>Nitrospiraceae</taxon>
        <taxon>Candidatus Magnetominusculus</taxon>
    </lineage>
</organism>
<gene>
    <name evidence="2" type="ORF">ASN18_0509</name>
</gene>
<sequence>MLTQKTVKTLIILTILLFAFSVAEGDDDLFCVSLKQLPKSNKIFHRVVGLEFYSSNAEIYSILHNPPGFIFEMDKYIKGRGSYRGFKWNGPGGFYLEFFYDDFVVIKTRPGIKLDKVSIKFSFTIEQYSINDKGVEIDDGEVTYDFTNKDLNIRKCKGTLY</sequence>
<evidence type="ECO:0000256" key="1">
    <source>
        <dbReference type="SAM" id="SignalP"/>
    </source>
</evidence>
<evidence type="ECO:0000313" key="3">
    <source>
        <dbReference type="Proteomes" id="UP000060487"/>
    </source>
</evidence>
<evidence type="ECO:0008006" key="4">
    <source>
        <dbReference type="Google" id="ProtNLM"/>
    </source>
</evidence>
<comment type="caution">
    <text evidence="2">The sequence shown here is derived from an EMBL/GenBank/DDBJ whole genome shotgun (WGS) entry which is preliminary data.</text>
</comment>